<evidence type="ECO:0000313" key="2">
    <source>
        <dbReference type="Proteomes" id="UP000318138"/>
    </source>
</evidence>
<dbReference type="RefSeq" id="WP_176009680.1">
    <property type="nucleotide sequence ID" value="NZ_CP041372.2"/>
</dbReference>
<dbReference type="EMBL" id="CP041372">
    <property type="protein sequence ID" value="QKS71646.1"/>
    <property type="molecule type" value="Genomic_DNA"/>
</dbReference>
<evidence type="ECO:0000313" key="1">
    <source>
        <dbReference type="EMBL" id="QKS71646.1"/>
    </source>
</evidence>
<dbReference type="Proteomes" id="UP000318138">
    <property type="component" value="Chromosome"/>
</dbReference>
<organism evidence="1 2">
    <name type="scientific">Paenalkalicoccus suaedae</name>
    <dbReference type="NCBI Taxonomy" id="2592382"/>
    <lineage>
        <taxon>Bacteria</taxon>
        <taxon>Bacillati</taxon>
        <taxon>Bacillota</taxon>
        <taxon>Bacilli</taxon>
        <taxon>Bacillales</taxon>
        <taxon>Bacillaceae</taxon>
        <taxon>Paenalkalicoccus</taxon>
    </lineage>
</organism>
<reference evidence="2" key="1">
    <citation type="submission" date="2019-07" db="EMBL/GenBank/DDBJ databases">
        <title>Bacillus alkalisoli sp. nov. isolated from saline soil.</title>
        <authorList>
            <person name="Sun J.-Q."/>
            <person name="Xu L."/>
        </authorList>
    </citation>
    <scope>NUCLEOTIDE SEQUENCE [LARGE SCALE GENOMIC DNA]</scope>
    <source>
        <strain evidence="2">M4U3P1</strain>
    </source>
</reference>
<accession>A0A859FHJ2</accession>
<sequence length="102" mass="11696">MGYVSSIKDEQSTIYANRQTADSPLIPRLHGAERVTFTDVLTNKYDQQNYFARNAAIQQRKKNVPSRGTAIQKEQVRMQKSLKAKQVENELMNKGSYMDLTI</sequence>
<dbReference type="KEGG" id="psua:FLK61_33720"/>
<dbReference type="AlphaFoldDB" id="A0A859FHJ2"/>
<name>A0A859FHJ2_9BACI</name>
<gene>
    <name evidence="1" type="ORF">FLK61_33720</name>
</gene>
<proteinExistence type="predicted"/>
<keyword evidence="2" id="KW-1185">Reference proteome</keyword>
<protein>
    <submittedName>
        <fullName evidence="1">Uncharacterized protein</fullName>
    </submittedName>
</protein>